<protein>
    <submittedName>
        <fullName evidence="7">Precorrin-6A synthase (Deacetylating)</fullName>
        <ecNumber evidence="7">2.1.1.152</ecNumber>
    </submittedName>
</protein>
<dbReference type="CDD" id="cd11643">
    <property type="entry name" value="Precorrin-6A-synthase"/>
    <property type="match status" value="1"/>
</dbReference>
<gene>
    <name evidence="7" type="ORF">IZU98_09410</name>
</gene>
<dbReference type="RefSeq" id="WP_132578768.1">
    <property type="nucleotide sequence ID" value="NZ_CP064943.1"/>
</dbReference>
<evidence type="ECO:0000256" key="4">
    <source>
        <dbReference type="ARBA" id="ARBA00022679"/>
    </source>
</evidence>
<evidence type="ECO:0000313" key="8">
    <source>
        <dbReference type="Proteomes" id="UP000594430"/>
    </source>
</evidence>
<keyword evidence="5" id="KW-0949">S-adenosyl-L-methionine</keyword>
<dbReference type="InterPro" id="IPR014777">
    <property type="entry name" value="4pyrrole_Mease_sub1"/>
</dbReference>
<dbReference type="PANTHER" id="PTHR43467:SF1">
    <property type="entry name" value="PRECORRIN-6A SYNTHASE [DEACETYLATING]"/>
    <property type="match status" value="1"/>
</dbReference>
<dbReference type="NCBIfam" id="TIGR02434">
    <property type="entry name" value="CobF"/>
    <property type="match status" value="1"/>
</dbReference>
<evidence type="ECO:0000256" key="5">
    <source>
        <dbReference type="ARBA" id="ARBA00022691"/>
    </source>
</evidence>
<dbReference type="Pfam" id="PF00590">
    <property type="entry name" value="TP_methylase"/>
    <property type="match status" value="1"/>
</dbReference>
<sequence>MIQVLLIGIGAGDPRQLTYEAVEALRCVDVFFVMDKGPEVQDLLEVRKAILQRYRPDDSYRIVQITDPPRARQAPGYAESVDVWHRQRAMAYASLLQAQLHPGQTCAFLLWGEPGLYDSTLRVMELVREQGVSLALKVVPGISSMQLLAARHQIALTRAGEPLIVLPGRRLADLEQVENVVVMLDSACVFAELSDPALTIFWGAYLGTADEMVIAGPLDAVKARIVEARSTLRRRKGWIMDIYLLRREARPTTDYQAEPTTPLDGHQG</sequence>
<dbReference type="EMBL" id="CP064946">
    <property type="protein sequence ID" value="QPH50884.1"/>
    <property type="molecule type" value="Genomic_DNA"/>
</dbReference>
<evidence type="ECO:0000259" key="6">
    <source>
        <dbReference type="Pfam" id="PF00590"/>
    </source>
</evidence>
<dbReference type="GO" id="GO:0009236">
    <property type="term" value="P:cobalamin biosynthetic process"/>
    <property type="evidence" value="ECO:0007669"/>
    <property type="project" value="UniProtKB-KW"/>
</dbReference>
<dbReference type="PANTHER" id="PTHR43467">
    <property type="entry name" value="COBALT-PRECORRIN-2 C(20)-METHYLTRANSFERASE"/>
    <property type="match status" value="1"/>
</dbReference>
<accession>A0A7S9LKP4</accession>
<dbReference type="AlphaFoldDB" id="A0A7S9LKP4"/>
<keyword evidence="4 7" id="KW-0808">Transferase</keyword>
<name>A0A7S9LKP4_9PSED</name>
<feature type="domain" description="Tetrapyrrole methylase" evidence="6">
    <location>
        <begin position="4"/>
        <end position="220"/>
    </location>
</feature>
<keyword evidence="2" id="KW-0169">Cobalamin biosynthesis</keyword>
<dbReference type="InterPro" id="IPR035996">
    <property type="entry name" value="4pyrrol_Methylase_sf"/>
</dbReference>
<dbReference type="InterPro" id="IPR014776">
    <property type="entry name" value="4pyrrole_Mease_sub2"/>
</dbReference>
<dbReference type="GO" id="GO:0043819">
    <property type="term" value="F:precorrin-6A synthase (deacetylating) activity"/>
    <property type="evidence" value="ECO:0007669"/>
    <property type="project" value="UniProtKB-EC"/>
</dbReference>
<dbReference type="SUPFAM" id="SSF53790">
    <property type="entry name" value="Tetrapyrrole methylase"/>
    <property type="match status" value="1"/>
</dbReference>
<keyword evidence="3 7" id="KW-0489">Methyltransferase</keyword>
<organism evidence="7 8">
    <name type="scientific">Pseudomonas fulva</name>
    <dbReference type="NCBI Taxonomy" id="47880"/>
    <lineage>
        <taxon>Bacteria</taxon>
        <taxon>Pseudomonadati</taxon>
        <taxon>Pseudomonadota</taxon>
        <taxon>Gammaproteobacteria</taxon>
        <taxon>Pseudomonadales</taxon>
        <taxon>Pseudomonadaceae</taxon>
        <taxon>Pseudomonas</taxon>
    </lineage>
</organism>
<dbReference type="InterPro" id="IPR000878">
    <property type="entry name" value="4pyrrol_Mease"/>
</dbReference>
<evidence type="ECO:0000256" key="3">
    <source>
        <dbReference type="ARBA" id="ARBA00022603"/>
    </source>
</evidence>
<evidence type="ECO:0000256" key="1">
    <source>
        <dbReference type="ARBA" id="ARBA00004953"/>
    </source>
</evidence>
<dbReference type="PIRSF" id="PIRSF036525">
    <property type="entry name" value="CobF"/>
    <property type="match status" value="1"/>
</dbReference>
<dbReference type="Gene3D" id="3.40.1010.10">
    <property type="entry name" value="Cobalt-precorrin-4 Transmethylase, Domain 1"/>
    <property type="match status" value="1"/>
</dbReference>
<reference evidence="7 8" key="1">
    <citation type="submission" date="2020-11" db="EMBL/GenBank/DDBJ databases">
        <title>Pseudomonas fulva producing VIM-24.</title>
        <authorList>
            <person name="Liu S."/>
        </authorList>
    </citation>
    <scope>NUCLEOTIDE SEQUENCE [LARGE SCALE GENOMIC DNA]</scope>
    <source>
        <strain evidence="7 8">ZDHY414</strain>
    </source>
</reference>
<evidence type="ECO:0000256" key="2">
    <source>
        <dbReference type="ARBA" id="ARBA00022573"/>
    </source>
</evidence>
<dbReference type="InterPro" id="IPR012797">
    <property type="entry name" value="CobF"/>
</dbReference>
<comment type="pathway">
    <text evidence="1">Cofactor biosynthesis; adenosylcobalamin biosynthesis.</text>
</comment>
<dbReference type="Gene3D" id="3.30.950.10">
    <property type="entry name" value="Methyltransferase, Cobalt-precorrin-4 Transmethylase, Domain 2"/>
    <property type="match status" value="1"/>
</dbReference>
<evidence type="ECO:0000313" key="7">
    <source>
        <dbReference type="EMBL" id="QPH50884.1"/>
    </source>
</evidence>
<proteinExistence type="predicted"/>
<dbReference type="GO" id="GO:0032259">
    <property type="term" value="P:methylation"/>
    <property type="evidence" value="ECO:0007669"/>
    <property type="project" value="UniProtKB-KW"/>
</dbReference>
<dbReference type="Proteomes" id="UP000594430">
    <property type="component" value="Chromosome"/>
</dbReference>
<dbReference type="EC" id="2.1.1.152" evidence="7"/>